<dbReference type="GO" id="GO:0005886">
    <property type="term" value="C:plasma membrane"/>
    <property type="evidence" value="ECO:0007669"/>
    <property type="project" value="TreeGrafter"/>
</dbReference>
<dbReference type="FunFam" id="3.40.50.300:FF:000398">
    <property type="entry name" value="Type IV pilus assembly ATPase PilB"/>
    <property type="match status" value="1"/>
</dbReference>
<dbReference type="SUPFAM" id="SSF160246">
    <property type="entry name" value="EspE N-terminal domain-like"/>
    <property type="match status" value="1"/>
</dbReference>
<dbReference type="Pfam" id="PF05157">
    <property type="entry name" value="MshEN"/>
    <property type="match status" value="1"/>
</dbReference>
<sequence length="562" mass="62795">MDNHLIWEILLSNGVITHEQLGDAIRWQKSHPDEDVGGILLSRGIINDAQLLAAYAQRLDVPFVEKDLVVKRPEVLKLVPESLARRYGIMPLDINNNKILVAISNPEDMSVIEDVKMSSRMDASVLLASRDNIRNAIERYYKNVELFYREEQSDVQQISIVSDDTAKKMDEIESSVNNTPVVKLVNNLVQQAYVRQVSDIHIEPFENDVLVRMRIDGDLVEVMRLAPASLASVISRIKILSGMNIAEKRVPQDGRFAYQNDEFKVDLRVSTIPTMYGEKCVMRLLNTGGENLLTFEQLGMTKENIARFEHMLSAPNGIILVTGPTGSGKSTTLYAVLNRLRKPTINITTIEDPVEKQMFGINQVQVNTKAGMTFASGLRALLRQDPDVIMIGEIRDYETAEIAVRASITGHLVLSTLHTNDSVSTIVRLIDMGVPPYLVSASVNAIIAQRLVKRLCPYCKRKHVLTDAERTLLGDETAKESYEPVGCPECNHVGYSGRIAIYEIVELDHRIRKMISSGASVDEIKQAAAENGSEFLADNLRELVAKGVTSMDEYNRIIYTVS</sequence>
<dbReference type="Gene3D" id="3.30.300.160">
    <property type="entry name" value="Type II secretion system, protein E, N-terminal domain"/>
    <property type="match status" value="1"/>
</dbReference>
<evidence type="ECO:0000313" key="5">
    <source>
        <dbReference type="EMBL" id="HIU98834.1"/>
    </source>
</evidence>
<dbReference type="PANTHER" id="PTHR30258">
    <property type="entry name" value="TYPE II SECRETION SYSTEM PROTEIN GSPE-RELATED"/>
    <property type="match status" value="1"/>
</dbReference>
<comment type="caution">
    <text evidence="5">The sequence shown here is derived from an EMBL/GenBank/DDBJ whole genome shotgun (WGS) entry which is preliminary data.</text>
</comment>
<gene>
    <name evidence="5" type="primary">tadA</name>
    <name evidence="5" type="ORF">IAC73_03205</name>
</gene>
<dbReference type="InterPro" id="IPR007831">
    <property type="entry name" value="T2SS_GspE_N"/>
</dbReference>
<proteinExistence type="inferred from homology"/>
<dbReference type="PANTHER" id="PTHR30258:SF1">
    <property type="entry name" value="PROTEIN TRANSPORT PROTEIN HOFB HOMOLOG"/>
    <property type="match status" value="1"/>
</dbReference>
<evidence type="ECO:0000256" key="2">
    <source>
        <dbReference type="ARBA" id="ARBA00022741"/>
    </source>
</evidence>
<evidence type="ECO:0000259" key="4">
    <source>
        <dbReference type="PROSITE" id="PS00662"/>
    </source>
</evidence>
<reference evidence="5" key="1">
    <citation type="submission" date="2020-10" db="EMBL/GenBank/DDBJ databases">
        <authorList>
            <person name="Gilroy R."/>
        </authorList>
    </citation>
    <scope>NUCLEOTIDE SEQUENCE</scope>
    <source>
        <strain evidence="5">10406</strain>
    </source>
</reference>
<protein>
    <submittedName>
        <fullName evidence="5">Flp pilus assembly complex ATPase component TadA</fullName>
    </submittedName>
</protein>
<dbReference type="EMBL" id="DVOE01000048">
    <property type="protein sequence ID" value="HIU98834.1"/>
    <property type="molecule type" value="Genomic_DNA"/>
</dbReference>
<dbReference type="InterPro" id="IPR037257">
    <property type="entry name" value="T2SS_E_N_sf"/>
</dbReference>
<dbReference type="AlphaFoldDB" id="A0A9D1N9Q3"/>
<dbReference type="InterPro" id="IPR001482">
    <property type="entry name" value="T2SS/T4SS_dom"/>
</dbReference>
<dbReference type="SMART" id="SM00382">
    <property type="entry name" value="AAA"/>
    <property type="match status" value="1"/>
</dbReference>
<keyword evidence="3" id="KW-0067">ATP-binding</keyword>
<reference evidence="5" key="2">
    <citation type="journal article" date="2021" name="PeerJ">
        <title>Extensive microbial diversity within the chicken gut microbiome revealed by metagenomics and culture.</title>
        <authorList>
            <person name="Gilroy R."/>
            <person name="Ravi A."/>
            <person name="Getino M."/>
            <person name="Pursley I."/>
            <person name="Horton D.L."/>
            <person name="Alikhan N.F."/>
            <person name="Baker D."/>
            <person name="Gharbi K."/>
            <person name="Hall N."/>
            <person name="Watson M."/>
            <person name="Adriaenssens E.M."/>
            <person name="Foster-Nyarko E."/>
            <person name="Jarju S."/>
            <person name="Secka A."/>
            <person name="Antonio M."/>
            <person name="Oren A."/>
            <person name="Chaudhuri R.R."/>
            <person name="La Ragione R."/>
            <person name="Hildebrand F."/>
            <person name="Pallen M.J."/>
        </authorList>
    </citation>
    <scope>NUCLEOTIDE SEQUENCE</scope>
    <source>
        <strain evidence="5">10406</strain>
    </source>
</reference>
<dbReference type="InterPro" id="IPR003593">
    <property type="entry name" value="AAA+_ATPase"/>
</dbReference>
<evidence type="ECO:0000256" key="3">
    <source>
        <dbReference type="ARBA" id="ARBA00022840"/>
    </source>
</evidence>
<dbReference type="PROSITE" id="PS00662">
    <property type="entry name" value="T2SP_E"/>
    <property type="match status" value="1"/>
</dbReference>
<accession>A0A9D1N9Q3</accession>
<feature type="domain" description="Bacterial type II secretion system protein E" evidence="4">
    <location>
        <begin position="382"/>
        <end position="396"/>
    </location>
</feature>
<comment type="similarity">
    <text evidence="1">Belongs to the GSP E family.</text>
</comment>
<dbReference type="Gene3D" id="3.40.50.300">
    <property type="entry name" value="P-loop containing nucleotide triphosphate hydrolases"/>
    <property type="match status" value="1"/>
</dbReference>
<dbReference type="Gene3D" id="3.30.450.90">
    <property type="match status" value="1"/>
</dbReference>
<organism evidence="5 6">
    <name type="scientific">Candidatus Limadaptatus stercoripullorum</name>
    <dbReference type="NCBI Taxonomy" id="2840846"/>
    <lineage>
        <taxon>Bacteria</taxon>
        <taxon>Bacillati</taxon>
        <taxon>Bacillota</taxon>
        <taxon>Clostridia</taxon>
        <taxon>Eubacteriales</taxon>
        <taxon>Candidatus Limadaptatus</taxon>
    </lineage>
</organism>
<dbReference type="GO" id="GO:0016887">
    <property type="term" value="F:ATP hydrolysis activity"/>
    <property type="evidence" value="ECO:0007669"/>
    <property type="project" value="TreeGrafter"/>
</dbReference>
<dbReference type="CDD" id="cd01129">
    <property type="entry name" value="PulE-GspE-like"/>
    <property type="match status" value="1"/>
</dbReference>
<dbReference type="Pfam" id="PF00437">
    <property type="entry name" value="T2SSE"/>
    <property type="match status" value="1"/>
</dbReference>
<dbReference type="Proteomes" id="UP000886857">
    <property type="component" value="Unassembled WGS sequence"/>
</dbReference>
<dbReference type="SUPFAM" id="SSF52540">
    <property type="entry name" value="P-loop containing nucleoside triphosphate hydrolases"/>
    <property type="match status" value="1"/>
</dbReference>
<evidence type="ECO:0000313" key="6">
    <source>
        <dbReference type="Proteomes" id="UP000886857"/>
    </source>
</evidence>
<keyword evidence="2" id="KW-0547">Nucleotide-binding</keyword>
<evidence type="ECO:0000256" key="1">
    <source>
        <dbReference type="ARBA" id="ARBA00006611"/>
    </source>
</evidence>
<dbReference type="GO" id="GO:0005524">
    <property type="term" value="F:ATP binding"/>
    <property type="evidence" value="ECO:0007669"/>
    <property type="project" value="UniProtKB-KW"/>
</dbReference>
<dbReference type="InterPro" id="IPR027417">
    <property type="entry name" value="P-loop_NTPase"/>
</dbReference>
<name>A0A9D1N9Q3_9FIRM</name>